<gene>
    <name evidence="1" type="ORF">EC604_27960</name>
</gene>
<dbReference type="Proteomes" id="UP000323664">
    <property type="component" value="Unassembled WGS sequence"/>
</dbReference>
<comment type="caution">
    <text evidence="1">The sequence shown here is derived from an EMBL/GenBank/DDBJ whole genome shotgun (WGS) entry which is preliminary data.</text>
</comment>
<reference evidence="1 2" key="1">
    <citation type="journal article" date="2019" name="J. Ind. Microbiol. Biotechnol.">
        <title>Paenibacillus amylolyticus 27C64 has a diverse set of carbohydrate-active enzymes and complete pectin deconstruction system.</title>
        <authorList>
            <person name="Keggi C."/>
            <person name="Doran-Peterson J."/>
        </authorList>
    </citation>
    <scope>NUCLEOTIDE SEQUENCE [LARGE SCALE GENOMIC DNA]</scope>
    <source>
        <strain evidence="1 2">27C64</strain>
    </source>
</reference>
<evidence type="ECO:0000313" key="1">
    <source>
        <dbReference type="EMBL" id="KAA8787673.1"/>
    </source>
</evidence>
<dbReference type="Gene3D" id="3.20.20.80">
    <property type="entry name" value="Glycosidases"/>
    <property type="match status" value="1"/>
</dbReference>
<dbReference type="Pfam" id="PF00232">
    <property type="entry name" value="Glyco_hydro_1"/>
    <property type="match status" value="1"/>
</dbReference>
<dbReference type="OrthoDB" id="108629at2"/>
<keyword evidence="1" id="KW-0378">Hydrolase</keyword>
<dbReference type="EMBL" id="RIAS01000027">
    <property type="protein sequence ID" value="KAA8787673.1"/>
    <property type="molecule type" value="Genomic_DNA"/>
</dbReference>
<organism evidence="1 2">
    <name type="scientific">Paenibacillus amylolyticus</name>
    <dbReference type="NCBI Taxonomy" id="1451"/>
    <lineage>
        <taxon>Bacteria</taxon>
        <taxon>Bacillati</taxon>
        <taxon>Bacillota</taxon>
        <taxon>Bacilli</taxon>
        <taxon>Bacillales</taxon>
        <taxon>Paenibacillaceae</taxon>
        <taxon>Paenibacillus</taxon>
    </lineage>
</organism>
<accession>A0A5M9X284</accession>
<name>A0A5M9X284_PAEAM</name>
<dbReference type="AlphaFoldDB" id="A0A5M9X284"/>
<dbReference type="SUPFAM" id="SSF51445">
    <property type="entry name" value="(Trans)glycosidases"/>
    <property type="match status" value="1"/>
</dbReference>
<dbReference type="InterPro" id="IPR001360">
    <property type="entry name" value="Glyco_hydro_1"/>
</dbReference>
<proteinExistence type="predicted"/>
<dbReference type="InterPro" id="IPR017853">
    <property type="entry name" value="GH"/>
</dbReference>
<dbReference type="GO" id="GO:0004553">
    <property type="term" value="F:hydrolase activity, hydrolyzing O-glycosyl compounds"/>
    <property type="evidence" value="ECO:0007669"/>
    <property type="project" value="InterPro"/>
</dbReference>
<dbReference type="GO" id="GO:0005975">
    <property type="term" value="P:carbohydrate metabolic process"/>
    <property type="evidence" value="ECO:0007669"/>
    <property type="project" value="InterPro"/>
</dbReference>
<protein>
    <submittedName>
        <fullName evidence="1">Family 1 glycosylhydrolase</fullName>
    </submittedName>
</protein>
<evidence type="ECO:0000313" key="2">
    <source>
        <dbReference type="Proteomes" id="UP000323664"/>
    </source>
</evidence>
<sequence>MERYFAERNIEVIFEKEAKATLKNGAVDFIIFSYYMSLISSSDPEHLEQTSRNLVWGLKNPHLKASDWGWKIDEQMKESIKDGVDLLGYTTWSAIDEELAIVKKAVHIFSKPKN</sequence>